<keyword evidence="3" id="KW-0677">Repeat</keyword>
<feature type="coiled-coil region" evidence="8">
    <location>
        <begin position="522"/>
        <end position="549"/>
    </location>
</feature>
<keyword evidence="6" id="KW-0539">Nucleus</keyword>
<feature type="domain" description="C2H2-type" evidence="10">
    <location>
        <begin position="208"/>
        <end position="235"/>
    </location>
</feature>
<dbReference type="OrthoDB" id="282749at2759"/>
<feature type="domain" description="C2H2-type" evidence="10">
    <location>
        <begin position="150"/>
        <end position="177"/>
    </location>
</feature>
<keyword evidence="12" id="KW-1185">Reference proteome</keyword>
<evidence type="ECO:0000313" key="11">
    <source>
        <dbReference type="EMBL" id="KRX00742.1"/>
    </source>
</evidence>
<evidence type="ECO:0000256" key="1">
    <source>
        <dbReference type="ARBA" id="ARBA00004123"/>
    </source>
</evidence>
<evidence type="ECO:0000256" key="8">
    <source>
        <dbReference type="SAM" id="Coils"/>
    </source>
</evidence>
<dbReference type="Gene3D" id="3.30.160.60">
    <property type="entry name" value="Classic Zinc Finger"/>
    <property type="match status" value="3"/>
</dbReference>
<comment type="caution">
    <text evidence="11">The sequence shown here is derived from an EMBL/GenBank/DDBJ whole genome shotgun (WGS) entry which is preliminary data.</text>
</comment>
<organism evidence="11 12">
    <name type="scientific">Pseudocohnilembus persalinus</name>
    <name type="common">Ciliate</name>
    <dbReference type="NCBI Taxonomy" id="266149"/>
    <lineage>
        <taxon>Eukaryota</taxon>
        <taxon>Sar</taxon>
        <taxon>Alveolata</taxon>
        <taxon>Ciliophora</taxon>
        <taxon>Intramacronucleata</taxon>
        <taxon>Oligohymenophorea</taxon>
        <taxon>Scuticociliatia</taxon>
        <taxon>Philasterida</taxon>
        <taxon>Pseudocohnilembidae</taxon>
        <taxon>Pseudocohnilembus</taxon>
    </lineage>
</organism>
<evidence type="ECO:0000313" key="12">
    <source>
        <dbReference type="Proteomes" id="UP000054937"/>
    </source>
</evidence>
<dbReference type="GO" id="GO:0000981">
    <property type="term" value="F:DNA-binding transcription factor activity, RNA polymerase II-specific"/>
    <property type="evidence" value="ECO:0007669"/>
    <property type="project" value="TreeGrafter"/>
</dbReference>
<proteinExistence type="predicted"/>
<dbReference type="GO" id="GO:0031519">
    <property type="term" value="C:PcG protein complex"/>
    <property type="evidence" value="ECO:0007669"/>
    <property type="project" value="TreeGrafter"/>
</dbReference>
<feature type="domain" description="C2H2-type" evidence="10">
    <location>
        <begin position="178"/>
        <end position="207"/>
    </location>
</feature>
<dbReference type="SMART" id="SM00355">
    <property type="entry name" value="ZnF_C2H2"/>
    <property type="match status" value="4"/>
</dbReference>
<evidence type="ECO:0000256" key="5">
    <source>
        <dbReference type="ARBA" id="ARBA00022833"/>
    </source>
</evidence>
<dbReference type="OMA" id="FKGYLYH"/>
<sequence length="730" mass="86101">MDSFYQQENSFNLQDDEENYINQQQHNSQIQYNNGQRQYQNQQNQQMEIKFELDPENIDIHQYSNQFYPQLQFELINENQQQSEKINNNQIQVVPGQHNFVNDQQYQIGSLNVQQQFNANNGDNLQFISDIPYKKDDDVNHRQENQQQNYEEADCEKQFTQNSSLQKHQRIHNGERPYVCSETECQKSFTQVSNLKRHEKVHRNEKNFACKICKKKFTTSTNLKQHMLVHKKNDERTTYKCEEDNCEKQYFYKCSLNKHYNAEHLGKKRRRNRKSNEDMDQSQDIRESYSSQSEKNQYENSSNDSNEKKNKADSASERNDEQLSQQQQQKEKDKSSKININNKQIQKKNEKEKKNQMMTDRKDKGFDELKAFFSDQKISLLHEDHVDILFKGYLYHFNKNTGKIEIHDIKPQDEQKADSCLAVSEVTHNSFQDFSKKLDLIEQKFPGVNLLDGSVCNALICSTCAPNSYKGYSNQQNNKQNSSKDKGCCSSHIKDDSDKPSCCIGDEKEQKNVNNMQETPTIQEGIVNINKENNNLEQLNESKKCCNNIQNNEAKNNSNQQLIQDTIQKPDIKSCCEQKQENNNLQNENNSNQTFAPLKQKKIQLVVGKNVLIQQEEQQQQQQNTQRQIQPQQQYKLQKQNQVQVNEEQKEKETEVIQVEKCDNQQDEKEIQKKCLCKDTIQYKHIHDENCGHERVYHKGHFDYLVDNQLHHPHSGHCDYHGKVIIVDME</sequence>
<keyword evidence="8" id="KW-0175">Coiled coil</keyword>
<evidence type="ECO:0000256" key="9">
    <source>
        <dbReference type="SAM" id="MobiDB-lite"/>
    </source>
</evidence>
<dbReference type="InParanoid" id="A0A0V0QEW5"/>
<dbReference type="GO" id="GO:0008270">
    <property type="term" value="F:zinc ion binding"/>
    <property type="evidence" value="ECO:0007669"/>
    <property type="project" value="UniProtKB-KW"/>
</dbReference>
<keyword evidence="5" id="KW-0862">Zinc</keyword>
<evidence type="ECO:0000256" key="4">
    <source>
        <dbReference type="ARBA" id="ARBA00022771"/>
    </source>
</evidence>
<dbReference type="GO" id="GO:0032502">
    <property type="term" value="P:developmental process"/>
    <property type="evidence" value="ECO:0007669"/>
    <property type="project" value="UniProtKB-ARBA"/>
</dbReference>
<dbReference type="PANTHER" id="PTHR14003">
    <property type="entry name" value="TRANSCRIPTIONAL REPRESSOR PROTEIN YY"/>
    <property type="match status" value="1"/>
</dbReference>
<dbReference type="PROSITE" id="PS50157">
    <property type="entry name" value="ZINC_FINGER_C2H2_2"/>
    <property type="match status" value="4"/>
</dbReference>
<dbReference type="EMBL" id="LDAU01000182">
    <property type="protein sequence ID" value="KRX00742.1"/>
    <property type="molecule type" value="Genomic_DNA"/>
</dbReference>
<dbReference type="InterPro" id="IPR036236">
    <property type="entry name" value="Znf_C2H2_sf"/>
</dbReference>
<dbReference type="PROSITE" id="PS00028">
    <property type="entry name" value="ZINC_FINGER_C2H2_1"/>
    <property type="match status" value="3"/>
</dbReference>
<evidence type="ECO:0000259" key="10">
    <source>
        <dbReference type="PROSITE" id="PS50157"/>
    </source>
</evidence>
<dbReference type="PANTHER" id="PTHR14003:SF19">
    <property type="entry name" value="YY2 TRANSCRIPTION FACTOR"/>
    <property type="match status" value="1"/>
</dbReference>
<dbReference type="GO" id="GO:0000978">
    <property type="term" value="F:RNA polymerase II cis-regulatory region sequence-specific DNA binding"/>
    <property type="evidence" value="ECO:0007669"/>
    <property type="project" value="TreeGrafter"/>
</dbReference>
<evidence type="ECO:0000256" key="6">
    <source>
        <dbReference type="ARBA" id="ARBA00023242"/>
    </source>
</evidence>
<dbReference type="SUPFAM" id="SSF57667">
    <property type="entry name" value="beta-beta-alpha zinc fingers"/>
    <property type="match status" value="2"/>
</dbReference>
<name>A0A0V0QEW5_PSEPJ</name>
<dbReference type="InterPro" id="IPR013087">
    <property type="entry name" value="Znf_C2H2_type"/>
</dbReference>
<feature type="region of interest" description="Disordered" evidence="9">
    <location>
        <begin position="265"/>
        <end position="360"/>
    </location>
</feature>
<keyword evidence="4 7" id="KW-0863">Zinc-finger</keyword>
<reference evidence="11 12" key="1">
    <citation type="journal article" date="2015" name="Sci. Rep.">
        <title>Genome of the facultative scuticociliatosis pathogen Pseudocohnilembus persalinus provides insight into its virulence through horizontal gene transfer.</title>
        <authorList>
            <person name="Xiong J."/>
            <person name="Wang G."/>
            <person name="Cheng J."/>
            <person name="Tian M."/>
            <person name="Pan X."/>
            <person name="Warren A."/>
            <person name="Jiang C."/>
            <person name="Yuan D."/>
            <person name="Miao W."/>
        </authorList>
    </citation>
    <scope>NUCLEOTIDE SEQUENCE [LARGE SCALE GENOMIC DNA]</scope>
    <source>
        <strain evidence="11">36N120E</strain>
    </source>
</reference>
<dbReference type="FunFam" id="3.30.160.60:FF:000624">
    <property type="entry name" value="zinc finger protein 697"/>
    <property type="match status" value="1"/>
</dbReference>
<dbReference type="GO" id="GO:0000785">
    <property type="term" value="C:chromatin"/>
    <property type="evidence" value="ECO:0007669"/>
    <property type="project" value="TreeGrafter"/>
</dbReference>
<feature type="compositionally biased region" description="Basic and acidic residues" evidence="9">
    <location>
        <begin position="347"/>
        <end position="360"/>
    </location>
</feature>
<feature type="compositionally biased region" description="Basic and acidic residues" evidence="9">
    <location>
        <begin position="305"/>
        <end position="321"/>
    </location>
</feature>
<dbReference type="Proteomes" id="UP000054937">
    <property type="component" value="Unassembled WGS sequence"/>
</dbReference>
<feature type="domain" description="C2H2-type" evidence="10">
    <location>
        <begin position="239"/>
        <end position="269"/>
    </location>
</feature>
<evidence type="ECO:0000256" key="7">
    <source>
        <dbReference type="PROSITE-ProRule" id="PRU00042"/>
    </source>
</evidence>
<dbReference type="AlphaFoldDB" id="A0A0V0QEW5"/>
<dbReference type="GO" id="GO:0005667">
    <property type="term" value="C:transcription regulator complex"/>
    <property type="evidence" value="ECO:0007669"/>
    <property type="project" value="TreeGrafter"/>
</dbReference>
<evidence type="ECO:0000256" key="3">
    <source>
        <dbReference type="ARBA" id="ARBA00022737"/>
    </source>
</evidence>
<evidence type="ECO:0000256" key="2">
    <source>
        <dbReference type="ARBA" id="ARBA00022723"/>
    </source>
</evidence>
<dbReference type="FunFam" id="3.30.160.60:FF:000202">
    <property type="entry name" value="Zinc finger protein 574"/>
    <property type="match status" value="1"/>
</dbReference>
<dbReference type="FunFam" id="3.30.160.60:FF:001498">
    <property type="entry name" value="Zinc finger protein 404"/>
    <property type="match status" value="1"/>
</dbReference>
<gene>
    <name evidence="11" type="ORF">PPERSA_03002</name>
</gene>
<comment type="subcellular location">
    <subcellularLocation>
        <location evidence="1">Nucleus</location>
    </subcellularLocation>
</comment>
<dbReference type="Pfam" id="PF00096">
    <property type="entry name" value="zf-C2H2"/>
    <property type="match status" value="3"/>
</dbReference>
<protein>
    <recommendedName>
        <fullName evidence="10">C2H2-type domain-containing protein</fullName>
    </recommendedName>
</protein>
<keyword evidence="2" id="KW-0479">Metal-binding</keyword>
<accession>A0A0V0QEW5</accession>